<keyword evidence="2" id="KW-1185">Reference proteome</keyword>
<evidence type="ECO:0000313" key="1">
    <source>
        <dbReference type="EMBL" id="ADV83103.1"/>
    </source>
</evidence>
<accession>E8UXT7</accession>
<dbReference type="EMBL" id="CP002467">
    <property type="protein sequence ID" value="ADV83103.1"/>
    <property type="molecule type" value="Genomic_DNA"/>
</dbReference>
<evidence type="ECO:0000313" key="2">
    <source>
        <dbReference type="Proteomes" id="UP000006844"/>
    </source>
</evidence>
<dbReference type="STRING" id="401053.AciPR4_2309"/>
<dbReference type="AlphaFoldDB" id="E8UXT7"/>
<dbReference type="Proteomes" id="UP000006844">
    <property type="component" value="Chromosome"/>
</dbReference>
<protein>
    <submittedName>
        <fullName evidence="1">Uncharacterized protein</fullName>
    </submittedName>
</protein>
<sequence length="43" mass="4683">MARKISPVSGYMRPVDVRDLMPQPASPVALLIPSGYLREEVAA</sequence>
<name>E8UXT7_TERSS</name>
<proteinExistence type="predicted"/>
<dbReference type="KEGG" id="tsa:AciPR4_2309"/>
<dbReference type="HOGENOM" id="CLU_3240745_0_0_0"/>
<organism evidence="1 2">
    <name type="scientific">Terriglobus saanensis (strain ATCC BAA-1853 / DSM 23119 / SP1PR4)</name>
    <dbReference type="NCBI Taxonomy" id="401053"/>
    <lineage>
        <taxon>Bacteria</taxon>
        <taxon>Pseudomonadati</taxon>
        <taxon>Acidobacteriota</taxon>
        <taxon>Terriglobia</taxon>
        <taxon>Terriglobales</taxon>
        <taxon>Acidobacteriaceae</taxon>
        <taxon>Terriglobus</taxon>
    </lineage>
</organism>
<gene>
    <name evidence="1" type="ordered locus">AciPR4_2309</name>
</gene>
<reference evidence="1 2" key="1">
    <citation type="journal article" date="2012" name="Stand. Genomic Sci.">
        <title>Complete genome sequence of Terriglobus saanensis type strain SP1PR4(T), an Acidobacteria from tundra soil.</title>
        <authorList>
            <person name="Rawat S.R."/>
            <person name="Mannisto M.K."/>
            <person name="Starovoytov V."/>
            <person name="Goodwin L."/>
            <person name="Nolan M."/>
            <person name="Hauser L."/>
            <person name="Land M."/>
            <person name="Davenport K.W."/>
            <person name="Woyke T."/>
            <person name="Haggblom M.M."/>
        </authorList>
    </citation>
    <scope>NUCLEOTIDE SEQUENCE</scope>
    <source>
        <strain evidence="2">ATCC BAA-1853 / DSM 23119 / SP1PR4</strain>
    </source>
</reference>
<dbReference type="RefSeq" id="WP_013568836.1">
    <property type="nucleotide sequence ID" value="NC_014963.1"/>
</dbReference>